<dbReference type="EMBL" id="KL142367">
    <property type="protein sequence ID" value="KDR85167.1"/>
    <property type="molecule type" value="Genomic_DNA"/>
</dbReference>
<name>A0A067TS67_GALM3</name>
<accession>A0A067TS67</accession>
<sequence length="57" mass="6453">MNIAGTITIGASDSHIFQVKLHTVDYVAACFLRNTSGNKAFWQCPKFSVNVDRYFRL</sequence>
<evidence type="ECO:0000313" key="1">
    <source>
        <dbReference type="EMBL" id="KDR85167.1"/>
    </source>
</evidence>
<keyword evidence="2" id="KW-1185">Reference proteome</keyword>
<protein>
    <submittedName>
        <fullName evidence="1">Uncharacterized protein</fullName>
    </submittedName>
</protein>
<gene>
    <name evidence="1" type="ORF">GALMADRAFT_233832</name>
</gene>
<dbReference type="AlphaFoldDB" id="A0A067TS67"/>
<organism evidence="1 2">
    <name type="scientific">Galerina marginata (strain CBS 339.88)</name>
    <dbReference type="NCBI Taxonomy" id="685588"/>
    <lineage>
        <taxon>Eukaryota</taxon>
        <taxon>Fungi</taxon>
        <taxon>Dikarya</taxon>
        <taxon>Basidiomycota</taxon>
        <taxon>Agaricomycotina</taxon>
        <taxon>Agaricomycetes</taxon>
        <taxon>Agaricomycetidae</taxon>
        <taxon>Agaricales</taxon>
        <taxon>Agaricineae</taxon>
        <taxon>Strophariaceae</taxon>
        <taxon>Galerina</taxon>
    </lineage>
</organism>
<dbReference type="HOGENOM" id="CLU_2996617_0_0_1"/>
<proteinExistence type="predicted"/>
<evidence type="ECO:0000313" key="2">
    <source>
        <dbReference type="Proteomes" id="UP000027222"/>
    </source>
</evidence>
<reference evidence="2" key="1">
    <citation type="journal article" date="2014" name="Proc. Natl. Acad. Sci. U.S.A.">
        <title>Extensive sampling of basidiomycete genomes demonstrates inadequacy of the white-rot/brown-rot paradigm for wood decay fungi.</title>
        <authorList>
            <person name="Riley R."/>
            <person name="Salamov A.A."/>
            <person name="Brown D.W."/>
            <person name="Nagy L.G."/>
            <person name="Floudas D."/>
            <person name="Held B.W."/>
            <person name="Levasseur A."/>
            <person name="Lombard V."/>
            <person name="Morin E."/>
            <person name="Otillar R."/>
            <person name="Lindquist E.A."/>
            <person name="Sun H."/>
            <person name="LaButti K.M."/>
            <person name="Schmutz J."/>
            <person name="Jabbour D."/>
            <person name="Luo H."/>
            <person name="Baker S.E."/>
            <person name="Pisabarro A.G."/>
            <person name="Walton J.D."/>
            <person name="Blanchette R.A."/>
            <person name="Henrissat B."/>
            <person name="Martin F."/>
            <person name="Cullen D."/>
            <person name="Hibbett D.S."/>
            <person name="Grigoriev I.V."/>
        </authorList>
    </citation>
    <scope>NUCLEOTIDE SEQUENCE [LARGE SCALE GENOMIC DNA]</scope>
    <source>
        <strain evidence="2">CBS 339.88</strain>
    </source>
</reference>
<dbReference type="Proteomes" id="UP000027222">
    <property type="component" value="Unassembled WGS sequence"/>
</dbReference>